<comment type="caution">
    <text evidence="1">The sequence shown here is derived from an EMBL/GenBank/DDBJ whole genome shotgun (WGS) entry which is preliminary data.</text>
</comment>
<gene>
    <name evidence="1" type="ORF">GMA92_00615</name>
</gene>
<name>A0A6A8SH69_9FIRM</name>
<evidence type="ECO:0000313" key="2">
    <source>
        <dbReference type="Proteomes" id="UP000487649"/>
    </source>
</evidence>
<dbReference type="AlphaFoldDB" id="A0A6A8SH69"/>
<proteinExistence type="predicted"/>
<dbReference type="Proteomes" id="UP000487649">
    <property type="component" value="Unassembled WGS sequence"/>
</dbReference>
<sequence length="72" mass="8455">MCEFELLLDRGSTLSAKEMRACLQEREEIVLKGSQLAMDEYRAIYIEDKKVGYARLEMSSFFEANVYVYRES</sequence>
<dbReference type="EMBL" id="WMQE01000001">
    <property type="protein sequence ID" value="MTK19940.1"/>
    <property type="molecule type" value="Genomic_DNA"/>
</dbReference>
<accession>A0A6A8SH69</accession>
<reference evidence="1 2" key="1">
    <citation type="journal article" date="2019" name="Nat. Med.">
        <title>A library of human gut bacterial isolates paired with longitudinal multiomics data enables mechanistic microbiome research.</title>
        <authorList>
            <person name="Poyet M."/>
            <person name="Groussin M."/>
            <person name="Gibbons S.M."/>
            <person name="Avila-Pacheco J."/>
            <person name="Jiang X."/>
            <person name="Kearney S.M."/>
            <person name="Perrotta A.R."/>
            <person name="Berdy B."/>
            <person name="Zhao S."/>
            <person name="Lieberman T.D."/>
            <person name="Swanson P.K."/>
            <person name="Smith M."/>
            <person name="Roesemann S."/>
            <person name="Alexander J.E."/>
            <person name="Rich S.A."/>
            <person name="Livny J."/>
            <person name="Vlamakis H."/>
            <person name="Clish C."/>
            <person name="Bullock K."/>
            <person name="Deik A."/>
            <person name="Scott J."/>
            <person name="Pierce K.A."/>
            <person name="Xavier R.J."/>
            <person name="Alm E.J."/>
        </authorList>
    </citation>
    <scope>NUCLEOTIDE SEQUENCE [LARGE SCALE GENOMIC DNA]</scope>
    <source>
        <strain evidence="1 2">BIOML-A198</strain>
    </source>
</reference>
<organism evidence="1 2">
    <name type="scientific">Turicibacter sanguinis</name>
    <dbReference type="NCBI Taxonomy" id="154288"/>
    <lineage>
        <taxon>Bacteria</taxon>
        <taxon>Bacillati</taxon>
        <taxon>Bacillota</taxon>
        <taxon>Erysipelotrichia</taxon>
        <taxon>Erysipelotrichales</taxon>
        <taxon>Turicibacteraceae</taxon>
        <taxon>Turicibacter</taxon>
    </lineage>
</organism>
<evidence type="ECO:0000313" key="1">
    <source>
        <dbReference type="EMBL" id="MTK19940.1"/>
    </source>
</evidence>
<protein>
    <submittedName>
        <fullName evidence="1">Uncharacterized protein</fullName>
    </submittedName>
</protein>